<name>A0ABW5JLQ8_9BACT</name>
<sequence>MRKIIFTIMILAIIVGYNPTFNFDSFTSINIEQATISAQTYGDDFEYAVEWPETWDAGCVVLCYGPGWGCEDWTGTGTGYEYYKPCGEVN</sequence>
<comment type="caution">
    <text evidence="1">The sequence shown here is derived from an EMBL/GenBank/DDBJ whole genome shotgun (WGS) entry which is preliminary data.</text>
</comment>
<evidence type="ECO:0000313" key="1">
    <source>
        <dbReference type="EMBL" id="MFD2533051.1"/>
    </source>
</evidence>
<protein>
    <recommendedName>
        <fullName evidence="3">Secreted protein</fullName>
    </recommendedName>
</protein>
<organism evidence="1 2">
    <name type="scientific">Gracilimonas halophila</name>
    <dbReference type="NCBI Taxonomy" id="1834464"/>
    <lineage>
        <taxon>Bacteria</taxon>
        <taxon>Pseudomonadati</taxon>
        <taxon>Balneolota</taxon>
        <taxon>Balneolia</taxon>
        <taxon>Balneolales</taxon>
        <taxon>Balneolaceae</taxon>
        <taxon>Gracilimonas</taxon>
    </lineage>
</organism>
<evidence type="ECO:0008006" key="3">
    <source>
        <dbReference type="Google" id="ProtNLM"/>
    </source>
</evidence>
<dbReference type="EMBL" id="JBHULI010000025">
    <property type="protein sequence ID" value="MFD2533051.1"/>
    <property type="molecule type" value="Genomic_DNA"/>
</dbReference>
<accession>A0ABW5JLQ8</accession>
<reference evidence="2" key="1">
    <citation type="journal article" date="2019" name="Int. J. Syst. Evol. Microbiol.">
        <title>The Global Catalogue of Microorganisms (GCM) 10K type strain sequencing project: providing services to taxonomists for standard genome sequencing and annotation.</title>
        <authorList>
            <consortium name="The Broad Institute Genomics Platform"/>
            <consortium name="The Broad Institute Genome Sequencing Center for Infectious Disease"/>
            <person name="Wu L."/>
            <person name="Ma J."/>
        </authorList>
    </citation>
    <scope>NUCLEOTIDE SEQUENCE [LARGE SCALE GENOMIC DNA]</scope>
    <source>
        <strain evidence="2">KCTC 52042</strain>
    </source>
</reference>
<dbReference type="Proteomes" id="UP001597460">
    <property type="component" value="Unassembled WGS sequence"/>
</dbReference>
<keyword evidence="2" id="KW-1185">Reference proteome</keyword>
<gene>
    <name evidence="1" type="ORF">ACFSVN_11385</name>
</gene>
<evidence type="ECO:0000313" key="2">
    <source>
        <dbReference type="Proteomes" id="UP001597460"/>
    </source>
</evidence>
<proteinExistence type="predicted"/>
<dbReference type="RefSeq" id="WP_390302645.1">
    <property type="nucleotide sequence ID" value="NZ_JBHULI010000025.1"/>
</dbReference>